<dbReference type="AlphaFoldDB" id="A0A0W0TFL8"/>
<organism evidence="1 2">
    <name type="scientific">Legionella erythra</name>
    <dbReference type="NCBI Taxonomy" id="448"/>
    <lineage>
        <taxon>Bacteria</taxon>
        <taxon>Pseudomonadati</taxon>
        <taxon>Pseudomonadota</taxon>
        <taxon>Gammaproteobacteria</taxon>
        <taxon>Legionellales</taxon>
        <taxon>Legionellaceae</taxon>
        <taxon>Legionella</taxon>
    </lineage>
</organism>
<dbReference type="STRING" id="448.Lery_2537"/>
<reference evidence="1 2" key="1">
    <citation type="submission" date="2015-11" db="EMBL/GenBank/DDBJ databases">
        <title>Genomic analysis of 38 Legionella species identifies large and diverse effector repertoires.</title>
        <authorList>
            <person name="Burstein D."/>
            <person name="Amaro F."/>
            <person name="Zusman T."/>
            <person name="Lifshitz Z."/>
            <person name="Cohen O."/>
            <person name="Gilbert J.A."/>
            <person name="Pupko T."/>
            <person name="Shuman H.A."/>
            <person name="Segal G."/>
        </authorList>
    </citation>
    <scope>NUCLEOTIDE SEQUENCE [LARGE SCALE GENOMIC DNA]</scope>
    <source>
        <strain evidence="1 2">SE-32A-C8</strain>
    </source>
</reference>
<protein>
    <submittedName>
        <fullName evidence="1">Putative chaperone-modulator protein CbpM</fullName>
    </submittedName>
</protein>
<dbReference type="OrthoDB" id="5651480at2"/>
<gene>
    <name evidence="1" type="ORF">Lery_2537</name>
</gene>
<evidence type="ECO:0000313" key="1">
    <source>
        <dbReference type="EMBL" id="KTC94370.1"/>
    </source>
</evidence>
<dbReference type="EMBL" id="LNYA01000034">
    <property type="protein sequence ID" value="KTC94370.1"/>
    <property type="molecule type" value="Genomic_DNA"/>
</dbReference>
<proteinExistence type="predicted"/>
<dbReference type="SUPFAM" id="SSF46955">
    <property type="entry name" value="Putative DNA-binding domain"/>
    <property type="match status" value="1"/>
</dbReference>
<dbReference type="Pfam" id="PF13591">
    <property type="entry name" value="MerR_2"/>
    <property type="match status" value="1"/>
</dbReference>
<dbReference type="InterPro" id="IPR009061">
    <property type="entry name" value="DNA-bd_dom_put_sf"/>
</dbReference>
<comment type="caution">
    <text evidence="1">The sequence shown here is derived from an EMBL/GenBank/DDBJ whole genome shotgun (WGS) entry which is preliminary data.</text>
</comment>
<sequence length="101" mass="11571">MAKDTETTAPCEEWYTLSLREVTCSFGVDAHVILEIMDEGIISSQKNEQNEFYFGSDDIRRIRTVLQLHRDLGVNFAGAALALELMHEIEQLKRLLHSSHH</sequence>
<dbReference type="PATRIC" id="fig|448.7.peg.2663"/>
<dbReference type="Gene3D" id="1.10.1660.10">
    <property type="match status" value="1"/>
</dbReference>
<keyword evidence="2" id="KW-1185">Reference proteome</keyword>
<accession>A0A0W0TFL8</accession>
<dbReference type="RefSeq" id="WP_058527625.1">
    <property type="nucleotide sequence ID" value="NZ_CAAAHY010000003.1"/>
</dbReference>
<evidence type="ECO:0000313" key="2">
    <source>
        <dbReference type="Proteomes" id="UP000054773"/>
    </source>
</evidence>
<name>A0A0W0TFL8_LEGER</name>
<dbReference type="Proteomes" id="UP000054773">
    <property type="component" value="Unassembled WGS sequence"/>
</dbReference>